<feature type="compositionally biased region" description="Basic and acidic residues" evidence="2">
    <location>
        <begin position="335"/>
        <end position="351"/>
    </location>
</feature>
<evidence type="ECO:0000313" key="4">
    <source>
        <dbReference type="EMBL" id="OCL26198.1"/>
    </source>
</evidence>
<keyword evidence="5" id="KW-1185">Reference proteome</keyword>
<evidence type="ECO:0000256" key="2">
    <source>
        <dbReference type="SAM" id="MobiDB-lite"/>
    </source>
</evidence>
<dbReference type="InterPro" id="IPR010914">
    <property type="entry name" value="RsgA_GTPase_dom"/>
</dbReference>
<sequence>MELITLGWNDSFAQEFEQINANQGYKVGRIAAKYQDIYKIYAEDGEFLGRLGDRMLYNHQLPVVGDWVIISSIGGGQNVIEQILTRQSTIPNNILGNSLEKQILASNIDTIFIMISLAQEINLRSIQRQITLVWESGSTPVIVLSKADLCDDAVVKKNEVELISFGTPVYIISMVTKEGVDDLKKYLKIGKTCALLGSVSAGKSTLANYLYTQKREINLPIDDMSINSKMSVLDEGGVIIEINSITEVEPLSSEESNKENFEDIEELAQGCYFSDCRHEAEPKCAVKEAIEEGILDELRLKNYKKLQKEAEYIEFSKDHSPKEIEKSKWKQITKASKDKERMKEKVMEKIK</sequence>
<dbReference type="InterPro" id="IPR004881">
    <property type="entry name" value="Ribosome_biogen_GTPase_RsgA"/>
</dbReference>
<feature type="region of interest" description="Disordered" evidence="2">
    <location>
        <begin position="326"/>
        <end position="351"/>
    </location>
</feature>
<evidence type="ECO:0000256" key="1">
    <source>
        <dbReference type="ARBA" id="ARBA00022517"/>
    </source>
</evidence>
<dbReference type="Gene3D" id="1.10.40.50">
    <property type="entry name" value="Probable gtpase engc, domain 3"/>
    <property type="match status" value="1"/>
</dbReference>
<gene>
    <name evidence="4" type="ORF">U472_09300</name>
</gene>
<dbReference type="PANTHER" id="PTHR32120:SF10">
    <property type="entry name" value="SMALL RIBOSOMAL SUBUNIT BIOGENESIS GTPASE RSGA"/>
    <property type="match status" value="1"/>
</dbReference>
<reference evidence="4 5" key="2">
    <citation type="submission" date="2016-08" db="EMBL/GenBank/DDBJ databases">
        <title>Orenia metallireducens sp. nov. strain Z6, a Novel Metal-reducing Firmicute from the Deep Subsurface.</title>
        <authorList>
            <person name="Maxim B.I."/>
            <person name="Kenneth K."/>
            <person name="Flynn T.M."/>
            <person name="Oloughlin E.J."/>
            <person name="Locke R.A."/>
            <person name="Weber J.R."/>
            <person name="Egan S.M."/>
            <person name="Mackie R.I."/>
            <person name="Cann I.K."/>
        </authorList>
    </citation>
    <scope>NUCLEOTIDE SEQUENCE [LARGE SCALE GENOMIC DNA]</scope>
    <source>
        <strain evidence="4 5">Z6</strain>
    </source>
</reference>
<proteinExistence type="predicted"/>
<comment type="caution">
    <text evidence="4">The sequence shown here is derived from an EMBL/GenBank/DDBJ whole genome shotgun (WGS) entry which is preliminary data.</text>
</comment>
<evidence type="ECO:0000259" key="3">
    <source>
        <dbReference type="Pfam" id="PF03193"/>
    </source>
</evidence>
<name>A0A1C0A7K8_9FIRM</name>
<dbReference type="InterPro" id="IPR012340">
    <property type="entry name" value="NA-bd_OB-fold"/>
</dbReference>
<dbReference type="InterPro" id="IPR027417">
    <property type="entry name" value="P-loop_NTPase"/>
</dbReference>
<keyword evidence="1" id="KW-0690">Ribosome biogenesis</keyword>
<dbReference type="RefSeq" id="WP_068717778.1">
    <property type="nucleotide sequence ID" value="NZ_LWDV01000009.1"/>
</dbReference>
<dbReference type="SUPFAM" id="SSF50249">
    <property type="entry name" value="Nucleic acid-binding proteins"/>
    <property type="match status" value="1"/>
</dbReference>
<dbReference type="PANTHER" id="PTHR32120">
    <property type="entry name" value="SMALL RIBOSOMAL SUBUNIT BIOGENESIS GTPASE RSGA"/>
    <property type="match status" value="1"/>
</dbReference>
<dbReference type="Proteomes" id="UP000093514">
    <property type="component" value="Unassembled WGS sequence"/>
</dbReference>
<dbReference type="SUPFAM" id="SSF52540">
    <property type="entry name" value="P-loop containing nucleoside triphosphate hydrolases"/>
    <property type="match status" value="1"/>
</dbReference>
<dbReference type="Pfam" id="PF03193">
    <property type="entry name" value="RsgA_GTPase"/>
    <property type="match status" value="1"/>
</dbReference>
<dbReference type="GO" id="GO:0005525">
    <property type="term" value="F:GTP binding"/>
    <property type="evidence" value="ECO:0007669"/>
    <property type="project" value="InterPro"/>
</dbReference>
<evidence type="ECO:0000313" key="5">
    <source>
        <dbReference type="Proteomes" id="UP000093514"/>
    </source>
</evidence>
<dbReference type="GO" id="GO:0003924">
    <property type="term" value="F:GTPase activity"/>
    <property type="evidence" value="ECO:0007669"/>
    <property type="project" value="InterPro"/>
</dbReference>
<protein>
    <recommendedName>
        <fullName evidence="3">EngC GTPase domain-containing protein</fullName>
    </recommendedName>
</protein>
<dbReference type="EMBL" id="LWDV01000009">
    <property type="protein sequence ID" value="OCL26198.1"/>
    <property type="molecule type" value="Genomic_DNA"/>
</dbReference>
<feature type="domain" description="EngC GTPase" evidence="3">
    <location>
        <begin position="97"/>
        <end position="214"/>
    </location>
</feature>
<dbReference type="GO" id="GO:0042254">
    <property type="term" value="P:ribosome biogenesis"/>
    <property type="evidence" value="ECO:0007669"/>
    <property type="project" value="UniProtKB-KW"/>
</dbReference>
<accession>A0A1C0A7K8</accession>
<reference evidence="5" key="1">
    <citation type="submission" date="2016-07" db="EMBL/GenBank/DDBJ databases">
        <authorList>
            <person name="Florea S."/>
            <person name="Webb J.S."/>
            <person name="Jaromczyk J."/>
            <person name="Schardl C.L."/>
        </authorList>
    </citation>
    <scope>NUCLEOTIDE SEQUENCE [LARGE SCALE GENOMIC DNA]</scope>
    <source>
        <strain evidence="5">Z6</strain>
    </source>
</reference>
<organism evidence="4 5">
    <name type="scientific">Orenia metallireducens</name>
    <dbReference type="NCBI Taxonomy" id="1413210"/>
    <lineage>
        <taxon>Bacteria</taxon>
        <taxon>Bacillati</taxon>
        <taxon>Bacillota</taxon>
        <taxon>Clostridia</taxon>
        <taxon>Halanaerobiales</taxon>
        <taxon>Halobacteroidaceae</taxon>
        <taxon>Orenia</taxon>
    </lineage>
</organism>
<dbReference type="AlphaFoldDB" id="A0A1C0A7K8"/>
<dbReference type="Gene3D" id="3.40.50.300">
    <property type="entry name" value="P-loop containing nucleotide triphosphate hydrolases"/>
    <property type="match status" value="1"/>
</dbReference>